<accession>A0A292Q028</accession>
<dbReference type="EMBL" id="LN890984">
    <property type="protein sequence ID" value="CUS12764.1"/>
    <property type="molecule type" value="Genomic_DNA"/>
</dbReference>
<protein>
    <submittedName>
        <fullName evidence="2">Uncharacterized protein</fullName>
    </submittedName>
</protein>
<feature type="repeat" description="ANK" evidence="1">
    <location>
        <begin position="29"/>
        <end position="50"/>
    </location>
</feature>
<dbReference type="InterPro" id="IPR002110">
    <property type="entry name" value="Ankyrin_rpt"/>
</dbReference>
<keyword evidence="3" id="KW-1185">Reference proteome</keyword>
<feature type="non-terminal residue" evidence="2">
    <location>
        <position position="1"/>
    </location>
</feature>
<proteinExistence type="predicted"/>
<sequence>PGAARNGHEAVVELWLECEDVKPDRADQYARTPISRATENGHEEVVKLLL</sequence>
<dbReference type="SUPFAM" id="SSF48403">
    <property type="entry name" value="Ankyrin repeat"/>
    <property type="match status" value="1"/>
</dbReference>
<dbReference type="PROSITE" id="PS50088">
    <property type="entry name" value="ANK_REPEAT"/>
    <property type="match status" value="1"/>
</dbReference>
<evidence type="ECO:0000313" key="2">
    <source>
        <dbReference type="EMBL" id="CUS12764.1"/>
    </source>
</evidence>
<dbReference type="Gene3D" id="1.25.40.20">
    <property type="entry name" value="Ankyrin repeat-containing domain"/>
    <property type="match status" value="1"/>
</dbReference>
<dbReference type="AlphaFoldDB" id="A0A292Q028"/>
<name>A0A292Q028_9PEZI</name>
<evidence type="ECO:0000256" key="1">
    <source>
        <dbReference type="PROSITE-ProRule" id="PRU00023"/>
    </source>
</evidence>
<feature type="non-terminal residue" evidence="2">
    <location>
        <position position="50"/>
    </location>
</feature>
<dbReference type="Proteomes" id="UP001412239">
    <property type="component" value="Unassembled WGS sequence"/>
</dbReference>
<dbReference type="Pfam" id="PF12796">
    <property type="entry name" value="Ank_2"/>
    <property type="match status" value="1"/>
</dbReference>
<gene>
    <name evidence="2" type="ORF">GSTUAT00003146001</name>
</gene>
<dbReference type="PROSITE" id="PS50297">
    <property type="entry name" value="ANK_REP_REGION"/>
    <property type="match status" value="1"/>
</dbReference>
<dbReference type="InterPro" id="IPR036770">
    <property type="entry name" value="Ankyrin_rpt-contain_sf"/>
</dbReference>
<organism evidence="2 3">
    <name type="scientific">Tuber aestivum</name>
    <name type="common">summer truffle</name>
    <dbReference type="NCBI Taxonomy" id="59557"/>
    <lineage>
        <taxon>Eukaryota</taxon>
        <taxon>Fungi</taxon>
        <taxon>Dikarya</taxon>
        <taxon>Ascomycota</taxon>
        <taxon>Pezizomycotina</taxon>
        <taxon>Pezizomycetes</taxon>
        <taxon>Pezizales</taxon>
        <taxon>Tuberaceae</taxon>
        <taxon>Tuber</taxon>
    </lineage>
</organism>
<reference evidence="2" key="1">
    <citation type="submission" date="2015-10" db="EMBL/GenBank/DDBJ databases">
        <authorList>
            <person name="Regsiter A."/>
            <person name="william w."/>
        </authorList>
    </citation>
    <scope>NUCLEOTIDE SEQUENCE</scope>
    <source>
        <strain evidence="2">Montdore</strain>
    </source>
</reference>
<keyword evidence="1" id="KW-0040">ANK repeat</keyword>
<evidence type="ECO:0000313" key="3">
    <source>
        <dbReference type="Proteomes" id="UP001412239"/>
    </source>
</evidence>